<dbReference type="KEGG" id="eiv:EIN_002640"/>
<sequence length="398" mass="44270">MSKAKQNPFDDNYGSSVIEDSEEFQDYSTSSTPSISPVLPELQEVPHDTQMPLTTTSKDQNSVFDKFNKVDFKKEDQKDDKSNFFVPSASDSNILPSGKIVASLSKIESARQLSHQKSQRNWRTAKKFGKAVVFDFVGTLDGFNMESESSILSPRLNQKDVSHIKSATVASPELLQSKDLSKENSKEKSKEKVSPVVPPALPPPRKSTISIVPNTSIKEKTKLETPPQNISLATPPPRGTFVINQFLNNACASPPQLPPPRKSTLVKPQQTSQSPQKTERIEILQKIQTARENVTTQLRNEENEKCEHQSPSSSQSNPVDHNQMNERFQIGDIKTTEELQKNSQPTPLGHDKSISMSVVSHTSEKSEVSTYSLLSPRSPPLAVFDEYTYVMGLKSVRS</sequence>
<protein>
    <submittedName>
        <fullName evidence="2">Uncharacterized protein</fullName>
    </submittedName>
</protein>
<evidence type="ECO:0000313" key="3">
    <source>
        <dbReference type="Proteomes" id="UP000014680"/>
    </source>
</evidence>
<feature type="region of interest" description="Disordered" evidence="1">
    <location>
        <begin position="1"/>
        <end position="60"/>
    </location>
</feature>
<feature type="compositionally biased region" description="Polar residues" evidence="1">
    <location>
        <begin position="286"/>
        <end position="298"/>
    </location>
</feature>
<feature type="compositionally biased region" description="Polar residues" evidence="1">
    <location>
        <begin position="309"/>
        <end position="326"/>
    </location>
</feature>
<feature type="compositionally biased region" description="Polar residues" evidence="1">
    <location>
        <begin position="266"/>
        <end position="276"/>
    </location>
</feature>
<keyword evidence="3" id="KW-1185">Reference proteome</keyword>
<feature type="compositionally biased region" description="Polar residues" evidence="1">
    <location>
        <begin position="51"/>
        <end position="60"/>
    </location>
</feature>
<reference evidence="2 3" key="1">
    <citation type="submission" date="2012-10" db="EMBL/GenBank/DDBJ databases">
        <authorList>
            <person name="Zafar N."/>
            <person name="Inman J."/>
            <person name="Hall N."/>
            <person name="Lorenzi H."/>
            <person name="Caler E."/>
        </authorList>
    </citation>
    <scope>NUCLEOTIDE SEQUENCE [LARGE SCALE GENOMIC DNA]</scope>
    <source>
        <strain evidence="2 3">IP1</strain>
    </source>
</reference>
<dbReference type="AlphaFoldDB" id="A0A0A1TYY6"/>
<dbReference type="Proteomes" id="UP000014680">
    <property type="component" value="Unassembled WGS sequence"/>
</dbReference>
<feature type="compositionally biased region" description="Basic and acidic residues" evidence="1">
    <location>
        <begin position="299"/>
        <end position="308"/>
    </location>
</feature>
<feature type="region of interest" description="Disordered" evidence="1">
    <location>
        <begin position="250"/>
        <end position="361"/>
    </location>
</feature>
<organism evidence="2 3">
    <name type="scientific">Entamoeba invadens IP1</name>
    <dbReference type="NCBI Taxonomy" id="370355"/>
    <lineage>
        <taxon>Eukaryota</taxon>
        <taxon>Amoebozoa</taxon>
        <taxon>Evosea</taxon>
        <taxon>Archamoebae</taxon>
        <taxon>Mastigamoebida</taxon>
        <taxon>Entamoebidae</taxon>
        <taxon>Entamoeba</taxon>
    </lineage>
</organism>
<gene>
    <name evidence="2" type="ORF">EIN_002640</name>
</gene>
<feature type="compositionally biased region" description="Pro residues" evidence="1">
    <location>
        <begin position="196"/>
        <end position="205"/>
    </location>
</feature>
<evidence type="ECO:0000313" key="2">
    <source>
        <dbReference type="EMBL" id="ELP84919.1"/>
    </source>
</evidence>
<name>A0A0A1TYY6_ENTIV</name>
<dbReference type="VEuPathDB" id="AmoebaDB:EIN_002640"/>
<evidence type="ECO:0000256" key="1">
    <source>
        <dbReference type="SAM" id="MobiDB-lite"/>
    </source>
</evidence>
<feature type="non-terminal residue" evidence="2">
    <location>
        <position position="398"/>
    </location>
</feature>
<dbReference type="EMBL" id="KB207104">
    <property type="protein sequence ID" value="ELP84919.1"/>
    <property type="molecule type" value="Genomic_DNA"/>
</dbReference>
<feature type="compositionally biased region" description="Polar residues" evidence="1">
    <location>
        <begin position="207"/>
        <end position="216"/>
    </location>
</feature>
<feature type="compositionally biased region" description="Polar residues" evidence="1">
    <location>
        <begin position="26"/>
        <end position="35"/>
    </location>
</feature>
<feature type="compositionally biased region" description="Basic and acidic residues" evidence="1">
    <location>
        <begin position="179"/>
        <end position="193"/>
    </location>
</feature>
<proteinExistence type="predicted"/>
<accession>A0A0A1TYY6</accession>
<dbReference type="GeneID" id="14883893"/>
<dbReference type="RefSeq" id="XP_004184265.1">
    <property type="nucleotide sequence ID" value="XM_004184217.1"/>
</dbReference>
<feature type="non-terminal residue" evidence="2">
    <location>
        <position position="1"/>
    </location>
</feature>
<feature type="region of interest" description="Disordered" evidence="1">
    <location>
        <begin position="172"/>
        <end position="237"/>
    </location>
</feature>